<feature type="domain" description="HTH merR-type" evidence="2">
    <location>
        <begin position="1"/>
        <end position="70"/>
    </location>
</feature>
<reference evidence="3 4" key="1">
    <citation type="journal article" date="2019" name="ISME J.">
        <title>Genome analyses of uncultured TG2/ZB3 bacteria in 'Margulisbacteria' specifically attached to ectosymbiotic spirochetes of protists in the termite gut.</title>
        <authorList>
            <person name="Utami Y.D."/>
            <person name="Kuwahara H."/>
            <person name="Igai K."/>
            <person name="Murakami T."/>
            <person name="Sugaya K."/>
            <person name="Morikawa T."/>
            <person name="Nagura Y."/>
            <person name="Yuki M."/>
            <person name="Deevong P."/>
            <person name="Inoue T."/>
            <person name="Kihara K."/>
            <person name="Lo N."/>
            <person name="Yamada A."/>
            <person name="Ohkuma M."/>
            <person name="Hongoh Y."/>
        </authorList>
    </citation>
    <scope>NUCLEOTIDE SEQUENCE [LARGE SCALE GENOMIC DNA]</scope>
    <source>
        <strain evidence="3">NkOx7-02</strain>
    </source>
</reference>
<dbReference type="CDD" id="cd01109">
    <property type="entry name" value="HTH_YyaN"/>
    <property type="match status" value="1"/>
</dbReference>
<protein>
    <submittedName>
        <fullName evidence="3">Transcriptional regulator MerR family</fullName>
    </submittedName>
</protein>
<gene>
    <name evidence="3" type="ORF">NO2_0355</name>
</gene>
<evidence type="ECO:0000259" key="2">
    <source>
        <dbReference type="PROSITE" id="PS50937"/>
    </source>
</evidence>
<dbReference type="SMART" id="SM00422">
    <property type="entry name" value="HTH_MERR"/>
    <property type="match status" value="1"/>
</dbReference>
<evidence type="ECO:0000313" key="4">
    <source>
        <dbReference type="Proteomes" id="UP000275925"/>
    </source>
</evidence>
<dbReference type="EMBL" id="BGZO01000006">
    <property type="protein sequence ID" value="GBR75705.1"/>
    <property type="molecule type" value="Genomic_DNA"/>
</dbReference>
<comment type="caution">
    <text evidence="3">The sequence shown here is derived from an EMBL/GenBank/DDBJ whole genome shotgun (WGS) entry which is preliminary data.</text>
</comment>
<organism evidence="3 4">
    <name type="scientific">Candidatus Termititenax persephonae</name>
    <dbReference type="NCBI Taxonomy" id="2218525"/>
    <lineage>
        <taxon>Bacteria</taxon>
        <taxon>Bacillati</taxon>
        <taxon>Candidatus Margulisiibacteriota</taxon>
        <taxon>Candidatus Termititenacia</taxon>
        <taxon>Candidatus Termititenacales</taxon>
        <taxon>Candidatus Termititenacaceae</taxon>
        <taxon>Candidatus Termititenax</taxon>
    </lineage>
</organism>
<dbReference type="InterPro" id="IPR009061">
    <property type="entry name" value="DNA-bd_dom_put_sf"/>
</dbReference>
<dbReference type="Proteomes" id="UP000275925">
    <property type="component" value="Unassembled WGS sequence"/>
</dbReference>
<dbReference type="SUPFAM" id="SSF46955">
    <property type="entry name" value="Putative DNA-binding domain"/>
    <property type="match status" value="1"/>
</dbReference>
<dbReference type="InterPro" id="IPR047057">
    <property type="entry name" value="MerR_fam"/>
</dbReference>
<accession>A0A388TG25</accession>
<evidence type="ECO:0000256" key="1">
    <source>
        <dbReference type="ARBA" id="ARBA00023125"/>
    </source>
</evidence>
<dbReference type="GO" id="GO:0003677">
    <property type="term" value="F:DNA binding"/>
    <property type="evidence" value="ECO:0007669"/>
    <property type="project" value="UniProtKB-KW"/>
</dbReference>
<dbReference type="PANTHER" id="PTHR30204">
    <property type="entry name" value="REDOX-CYCLING DRUG-SENSING TRANSCRIPTIONAL ACTIVATOR SOXR"/>
    <property type="match status" value="1"/>
</dbReference>
<proteinExistence type="predicted"/>
<dbReference type="Pfam" id="PF13411">
    <property type="entry name" value="MerR_1"/>
    <property type="match status" value="1"/>
</dbReference>
<keyword evidence="1" id="KW-0238">DNA-binding</keyword>
<sequence length="144" mass="16831">MYTISAAAAKIGLTAHTLRYYDKEGLLPFVNKSASGARLFKETDFEWLAIIECLKQTGLPLQKIKQFIDWAMQGDTTLKQRYKLFLERKAEVEKQIQTLRQARQKILYKCWYYRTALAAGTSKIHEKSLEQLAKERYFARKTKT</sequence>
<dbReference type="Gene3D" id="1.10.1660.10">
    <property type="match status" value="1"/>
</dbReference>
<evidence type="ECO:0000313" key="3">
    <source>
        <dbReference type="EMBL" id="GBR75705.1"/>
    </source>
</evidence>
<dbReference type="PANTHER" id="PTHR30204:SF82">
    <property type="entry name" value="TRANSCRIPTIONAL REGULATOR, MERR FAMILY"/>
    <property type="match status" value="1"/>
</dbReference>
<dbReference type="GO" id="GO:0003700">
    <property type="term" value="F:DNA-binding transcription factor activity"/>
    <property type="evidence" value="ECO:0007669"/>
    <property type="project" value="InterPro"/>
</dbReference>
<dbReference type="PRINTS" id="PR00040">
    <property type="entry name" value="HTHMERR"/>
</dbReference>
<dbReference type="AlphaFoldDB" id="A0A388TG25"/>
<keyword evidence="4" id="KW-1185">Reference proteome</keyword>
<dbReference type="PROSITE" id="PS50937">
    <property type="entry name" value="HTH_MERR_2"/>
    <property type="match status" value="1"/>
</dbReference>
<name>A0A388TG25_9BACT</name>
<dbReference type="PROSITE" id="PS00552">
    <property type="entry name" value="HTH_MERR_1"/>
    <property type="match status" value="1"/>
</dbReference>
<dbReference type="InterPro" id="IPR000551">
    <property type="entry name" value="MerR-type_HTH_dom"/>
</dbReference>